<dbReference type="Gene3D" id="3.40.50.300">
    <property type="entry name" value="P-loop containing nucleotide triphosphate hydrolases"/>
    <property type="match status" value="1"/>
</dbReference>
<proteinExistence type="predicted"/>
<dbReference type="PANTHER" id="PTHR36451:SF1">
    <property type="entry name" value="OMEGA-HYDROXY-BETA-DIHYDROMENAQUINONE-9 SULFOTRANSFERASE STF3"/>
    <property type="match status" value="1"/>
</dbReference>
<geneLocation type="plasmid" evidence="1">
    <name>unnamed1</name>
</geneLocation>
<name>A0A494T8N8_SPHPE</name>
<dbReference type="Proteomes" id="UP000276254">
    <property type="component" value="Plasmid unnamed1"/>
</dbReference>
<dbReference type="AlphaFoldDB" id="A0A494T8N8"/>
<keyword evidence="2" id="KW-1185">Reference proteome</keyword>
<dbReference type="InterPro" id="IPR052736">
    <property type="entry name" value="Stf3_sulfotransferase"/>
</dbReference>
<dbReference type="KEGG" id="spha:D3Y57_04585"/>
<keyword evidence="1" id="KW-0808">Transferase</keyword>
<evidence type="ECO:0000313" key="2">
    <source>
        <dbReference type="Proteomes" id="UP000276254"/>
    </source>
</evidence>
<reference evidence="1 2" key="1">
    <citation type="submission" date="2018-09" db="EMBL/GenBank/DDBJ databases">
        <title>Sphingomonas peninsula sp. nov., isolated from fildes peninsula, Antarctic soil.</title>
        <authorList>
            <person name="Yingchao G."/>
        </authorList>
    </citation>
    <scope>NUCLEOTIDE SEQUENCE [LARGE SCALE GENOMIC DNA]</scope>
    <source>
        <strain evidence="1 2">YZ-8</strain>
        <plasmid evidence="1 2">unnamed1</plasmid>
    </source>
</reference>
<dbReference type="OrthoDB" id="9777890at2"/>
<dbReference type="GO" id="GO:0016740">
    <property type="term" value="F:transferase activity"/>
    <property type="evidence" value="ECO:0007669"/>
    <property type="project" value="UniProtKB-KW"/>
</dbReference>
<evidence type="ECO:0000313" key="1">
    <source>
        <dbReference type="EMBL" id="AYJ85300.1"/>
    </source>
</evidence>
<dbReference type="EMBL" id="CP032828">
    <property type="protein sequence ID" value="AYJ85300.1"/>
    <property type="molecule type" value="Genomic_DNA"/>
</dbReference>
<organism evidence="1 2">
    <name type="scientific">Sphingomonas paeninsulae</name>
    <dbReference type="NCBI Taxonomy" id="2319844"/>
    <lineage>
        <taxon>Bacteria</taxon>
        <taxon>Pseudomonadati</taxon>
        <taxon>Pseudomonadota</taxon>
        <taxon>Alphaproteobacteria</taxon>
        <taxon>Sphingomonadales</taxon>
        <taxon>Sphingomonadaceae</taxon>
        <taxon>Sphingomonas</taxon>
    </lineage>
</organism>
<accession>A0A494T8N8</accession>
<gene>
    <name evidence="1" type="ORF">D3Y57_04585</name>
</gene>
<dbReference type="InterPro" id="IPR027417">
    <property type="entry name" value="P-loop_NTPase"/>
</dbReference>
<dbReference type="Pfam" id="PF13469">
    <property type="entry name" value="Sulfotransfer_3"/>
    <property type="match status" value="1"/>
</dbReference>
<dbReference type="SUPFAM" id="SSF52540">
    <property type="entry name" value="P-loop containing nucleoside triphosphate hydrolases"/>
    <property type="match status" value="1"/>
</dbReference>
<protein>
    <submittedName>
        <fullName evidence="1">Sulfotransferase</fullName>
    </submittedName>
</protein>
<dbReference type="PANTHER" id="PTHR36451">
    <property type="entry name" value="PAPS-DEPENDENT SULFOTRANSFERASE STF3"/>
    <property type="match status" value="1"/>
</dbReference>
<sequence length="400" mass="44966">MTTARNNTQENDRMILNVEDALARAEAATDLSNWGTDDAFRVGLAKLIEAIASAELPEFGRAALESQIIDLLSTRLHFVEDERLYPEIVTQVIERPLILTGLPRTGTTILHDLCALDPAGRAPLEWESARPWPAPEAATYATDFRIAQTQAEIDARLEAMPILRSMHPWGATLPADCLSFLALSFVCSRFVASFSVPDYSHWLSVTKPDGVYRTHKRALQQLQWRGPKGRWILKEPQHLLDLEQLVGVYPDACIVQTHRDPVRTIASVASLIWTIQSMLRPGIDKKETGRIALELFGAHLERGTIARETKAIDDRVIDIAYRDTVLDPVGTVRRIYDHFGLPFSSEHANRIEHHIGDNPQGKHGAHKYTPEEFGLDKAALKGLMPEYRHRFADLLEEPAR</sequence>
<keyword evidence="1" id="KW-0614">Plasmid</keyword>